<evidence type="ECO:0000256" key="2">
    <source>
        <dbReference type="SAM" id="MobiDB-lite"/>
    </source>
</evidence>
<comment type="caution">
    <text evidence="4">The sequence shown here is derived from an EMBL/GenBank/DDBJ whole genome shotgun (WGS) entry which is preliminary data.</text>
</comment>
<dbReference type="InterPro" id="IPR014755">
    <property type="entry name" value="Cu-Rt/internalin_Ig-like"/>
</dbReference>
<dbReference type="GO" id="GO:0016020">
    <property type="term" value="C:membrane"/>
    <property type="evidence" value="ECO:0007669"/>
    <property type="project" value="InterPro"/>
</dbReference>
<accession>A0A6M1RFD5</accession>
<organism evidence="4 5">
    <name type="scientific">Limisphaera ngatamarikiensis</name>
    <dbReference type="NCBI Taxonomy" id="1324935"/>
    <lineage>
        <taxon>Bacteria</taxon>
        <taxon>Pseudomonadati</taxon>
        <taxon>Verrucomicrobiota</taxon>
        <taxon>Verrucomicrobiia</taxon>
        <taxon>Limisphaerales</taxon>
        <taxon>Limisphaeraceae</taxon>
        <taxon>Limisphaera</taxon>
    </lineage>
</organism>
<dbReference type="Gene3D" id="2.60.40.1260">
    <property type="entry name" value="Lamin Tail domain"/>
    <property type="match status" value="3"/>
</dbReference>
<keyword evidence="5" id="KW-1185">Reference proteome</keyword>
<dbReference type="Pfam" id="PF05345">
    <property type="entry name" value="He_PIG"/>
    <property type="match status" value="1"/>
</dbReference>
<dbReference type="InterPro" id="IPR014867">
    <property type="entry name" value="Spore_coat_CotH_CotH2/3/7"/>
</dbReference>
<reference evidence="4 5" key="1">
    <citation type="submission" date="2020-02" db="EMBL/GenBank/DDBJ databases">
        <title>Draft genome sequence of Limisphaera ngatamarikiensis NGM72.4T, a thermophilic Verrucomicrobia grouped in subdivision 3.</title>
        <authorList>
            <person name="Carere C.R."/>
            <person name="Steen J."/>
            <person name="Hugenholtz P."/>
            <person name="Stott M.B."/>
        </authorList>
    </citation>
    <scope>NUCLEOTIDE SEQUENCE [LARGE SCALE GENOMIC DNA]</scope>
    <source>
        <strain evidence="4 5">NGM72.4</strain>
    </source>
</reference>
<feature type="compositionally biased region" description="Low complexity" evidence="2">
    <location>
        <begin position="2154"/>
        <end position="2165"/>
    </location>
</feature>
<name>A0A6M1RFD5_9BACT</name>
<dbReference type="InterPro" id="IPR001322">
    <property type="entry name" value="Lamin_tail_dom"/>
</dbReference>
<evidence type="ECO:0000313" key="5">
    <source>
        <dbReference type="Proteomes" id="UP000477311"/>
    </source>
</evidence>
<dbReference type="CDD" id="cd11304">
    <property type="entry name" value="Cadherin_repeat"/>
    <property type="match status" value="1"/>
</dbReference>
<dbReference type="SUPFAM" id="SSF48726">
    <property type="entry name" value="Immunoglobulin"/>
    <property type="match status" value="1"/>
</dbReference>
<evidence type="ECO:0000313" key="4">
    <source>
        <dbReference type="EMBL" id="NGO38758.1"/>
    </source>
</evidence>
<dbReference type="SUPFAM" id="SSF74853">
    <property type="entry name" value="Lamin A/C globular tail domain"/>
    <property type="match status" value="6"/>
</dbReference>
<sequence length="2629" mass="285966">MQPIAVTGFNLDLVVENTASGPPYHARAVEFNPGENLAFYQAGLPGKNYGLPVNGRWTSALDNETEFAFAPYEKPNALVLSSATGLTEGTLTLMQPAVYRRIAVLAHSAGGGGSPSLTLHFADGRNVNAIYQAPDWFNNSGYALQGVERINLTTGSTQGAPTNPRFYQTTLDLEALLGGTPAPLMAITFQKAAGAGSTGIYAVSGEPWPDQPARILQSPASLTVVEPGPARFEALVTGQPFPALQWFRNGQPVAGATNTWFTLEPTSPADDGSTVFLRAFNVVTGQVHSVTSSVAVLHVVPDTNPPVLLTVWASGRSQVVATFSEPVEPSGALDPTHYAVLGTHGPVEVASVELSGSGDQVRLSTATPLSVGESCTLILSGITDRAAAANPLPPDTVARFSVTGFEVKELGGAGLLRMVEAASNGLQITTRGRGWDEAGDEGGFLCQPVTGDFDLRVRVNSLGFVNVATGAGLMLREDSAPGARSAGVMATPTLHGCYFLVRNAPGAQVTRSGHFPANPGATWLRLRRTGNQIEGFAGPDGLHWMSLGTASMDLPETVQVGLAVASASTSQWTRVDFTAFSDTPTPAGPVDLPFEPLGPCTRLTSLVISEIMYHPTNPALEFIELFNARAEPEDISGYRLDGSVQFTFPPGTVLPGGGFVVVALSPDALRNTYGLTNALGPWSGRLPNDRGQVRLRHRTGAVFLNIEYRDDPPWPVAANGAGPSLVLAHPSLGENDPAAWSASQWPGGSPGLPEGFLTDPLRALRINEFLAHTDPPQLDFVELINTGTESVDLGGCTLSDEPDTDRYVIPTGTILPPGGLIAFTELNLGFALNAAGETIYLRAPDRRVLDAVRFGGQANGTSTGRWPDGREAFHPLQQPTPGAPNTQPRLGEVILNEIHYHPVSEDDDDQFIELHNRTDHPVALAGWRLDDGVQFTFPESAVIPPRGYLVVARNAGRLMQRYPWLNATNLLGNFSGRLAHGGERIALTRPDRVVQTNALGQVNTNLIHIVVDEVTWRDGGRWPSWADGGGSSLERVHPDTHGRHPAHWADSDETTKAPWTLISTTGTIDLGSTTADQLQVLLMGPGECLLDNVEVLTPAGVNLIANSTFENGTNGWTAEGTMAASGWEPSEGYQSARSYHIRAVDRGDNQINRVRTPLTSTLAPGTTNVTIRAAVRWLKGHPQILLRLRGNWLECAGDMWPTPQPGTPGLPNSRLQPAPPIAIGPVRHSPVLPAANEPIRITAHVEDLHGVPEVRLQYRIDPDTTLRTLVMHDDGQDGDLRAGDGLFTATLPGQPTSTLVAFWIEANRRGTPVTAKFPADAPARECLIRVGETQPAGTLPVYRVWMTRTTLNTWTSRPKLDNTPLDVTFVVGNHRVIYNAGALNAGSPYIAPGFSSPISGRCGYTIELPRDDRFLGDTDLVLDWPGGHGGETTAIQEQMAWWIADRLNLPYSHRYHIRLHVNGVTDEHRQAIFEAVHQPGRRFVEAWSPDQPDGQFFKIDRAFEFSDSGSLIADPMPRLQNYTTTGGAKKRERYRWTWMYRATPRVHDYTNLFALVDALNAPAPEPYTSATTGLVDLEEWMRMFAFEHIIVNFDSWGHEIGKNMYTFLPRGGRWVLYAFDLDWLMLVSPRLSSRFAPDQAALFTSEDPTVARMYAHPPFQRAYWRAVRDALSGPLDPAQAFPVMDAKYQVLRANNVRWCDGQALTDPSALKTWFNVRRTFLQSQLAAVTAPFELAPTVLITNGMGVLQGTAPVEAVTLAVNGQPWQVLWTTVTNWTATVPLHPGTNVWTVTALDRSNNPLPGLSRTLTFVSPTPDPRPEGYVVFNEILYRPRLPGASFVELFNRSPNQAFDLSGWRINGLDYTFPGGTFIAPQGYLVLAADRSAFMTVFGPGVFLFDVFPGNLQDQGETLSLLRPGNNPDEWIVVDRVRYESVPPWPQPQPGQSLQLLDPETDNSRLSSWSVVQTPPPGPASILILDYDHPWRYQQTTNLDGIAWTAPDHPDANWPVGPGLLAYENNSAIVPLVRTPLNDPRQPPAGLPAGHAYYFRTSFVVTGSLAGYTLTARAYVDDGAVFHLNGQEFHRLRMPSTNPILHNTYATAQPPGGDATSPDAFPVPMNLLRPGTNVLAVQVHQQNANSSDIVFGLQLVAERNPAAAAEATPGAPNADTTNLPPYPTIWINELQPENLSGPADASGQREPWLEIHNPGTNAVALRDCFLSDQLQNLTLWAFPEQAVLPPGGFILIWCDGQPEQTTATEWHTPFRLAPGAGTVFLAQRVNNTVRILDYLAYTNLPANRTWGDWPDGQPFHRRPFHIPTPAAPNNPAAPRVQVFINEWLADNARTLADPADGGFEDWFELYNAGDEPADLGGYYLTDNLNRPDQFRIPDTGQYIVPPRGFLLVWADNEPEQNRPDRPELHVNFALSRSGEAIGLYAPDLTPVDTVTFGPQATDVAQGRFPDGAASIRTLATPTPAAPNQAPNSPPRIQPVPNLTLYLGQTLQWTITATDDDIPAQSLTFTLGPTAPAGATIHPQTGRLFWSPDHAPAQVQFEVLVTDNGQPPLSASIQFLVTVRPRPALELRPAQPGWELHWTEGTLQEADTVTGPWRDIPTPPPYRMPLNETQKFYRIRVTP</sequence>
<dbReference type="Gene3D" id="2.60.40.1220">
    <property type="match status" value="1"/>
</dbReference>
<dbReference type="GO" id="GO:0005509">
    <property type="term" value="F:calcium ion binding"/>
    <property type="evidence" value="ECO:0007669"/>
    <property type="project" value="InterPro"/>
</dbReference>
<keyword evidence="1" id="KW-0732">Signal</keyword>
<dbReference type="InterPro" id="IPR015919">
    <property type="entry name" value="Cadherin-like_sf"/>
</dbReference>
<dbReference type="Proteomes" id="UP000477311">
    <property type="component" value="Unassembled WGS sequence"/>
</dbReference>
<dbReference type="Gene3D" id="2.60.120.260">
    <property type="entry name" value="Galactose-binding domain-like"/>
    <property type="match status" value="2"/>
</dbReference>
<dbReference type="Pfam" id="PF08757">
    <property type="entry name" value="CotH"/>
    <property type="match status" value="1"/>
</dbReference>
<dbReference type="Gene3D" id="2.60.40.10">
    <property type="entry name" value="Immunoglobulins"/>
    <property type="match status" value="3"/>
</dbReference>
<dbReference type="Gene3D" id="2.60.120.200">
    <property type="match status" value="1"/>
</dbReference>
<dbReference type="NCBIfam" id="NF041940">
    <property type="entry name" value="choice_anch_X"/>
    <property type="match status" value="1"/>
</dbReference>
<dbReference type="InterPro" id="IPR013783">
    <property type="entry name" value="Ig-like_fold"/>
</dbReference>
<feature type="domain" description="LTD" evidence="3">
    <location>
        <begin position="2315"/>
        <end position="2445"/>
    </location>
</feature>
<dbReference type="RefSeq" id="WP_165106395.1">
    <property type="nucleotide sequence ID" value="NZ_JAAKYA010000029.1"/>
</dbReference>
<dbReference type="PROSITE" id="PS51841">
    <property type="entry name" value="LTD"/>
    <property type="match status" value="4"/>
</dbReference>
<dbReference type="InterPro" id="IPR036415">
    <property type="entry name" value="Lamin_tail_dom_sf"/>
</dbReference>
<protein>
    <recommendedName>
        <fullName evidence="3">LTD domain-containing protein</fullName>
    </recommendedName>
</protein>
<gene>
    <name evidence="4" type="ORF">G4L39_05030</name>
</gene>
<dbReference type="Pfam" id="PF00932">
    <property type="entry name" value="LTD"/>
    <property type="match status" value="5"/>
</dbReference>
<proteinExistence type="predicted"/>
<feature type="domain" description="LTD" evidence="3">
    <location>
        <begin position="583"/>
        <end position="777"/>
    </location>
</feature>
<evidence type="ECO:0000256" key="1">
    <source>
        <dbReference type="ARBA" id="ARBA00022729"/>
    </source>
</evidence>
<feature type="domain" description="LTD" evidence="3">
    <location>
        <begin position="881"/>
        <end position="1018"/>
    </location>
</feature>
<evidence type="ECO:0000259" key="3">
    <source>
        <dbReference type="PROSITE" id="PS51841"/>
    </source>
</evidence>
<dbReference type="InterPro" id="IPR036179">
    <property type="entry name" value="Ig-like_dom_sf"/>
</dbReference>
<feature type="region of interest" description="Disordered" evidence="2">
    <location>
        <begin position="2154"/>
        <end position="2173"/>
    </location>
</feature>
<dbReference type="SUPFAM" id="SSF49313">
    <property type="entry name" value="Cadherin-like"/>
    <property type="match status" value="1"/>
</dbReference>
<feature type="domain" description="LTD" evidence="3">
    <location>
        <begin position="1810"/>
        <end position="1932"/>
    </location>
</feature>
<dbReference type="EMBL" id="JAAKYA010000029">
    <property type="protein sequence ID" value="NGO38758.1"/>
    <property type="molecule type" value="Genomic_DNA"/>
</dbReference>